<dbReference type="Proteomes" id="UP000314982">
    <property type="component" value="Unassembled WGS sequence"/>
</dbReference>
<evidence type="ECO:0000313" key="2">
    <source>
        <dbReference type="Ensembl" id="ENSHHUP00000055479.1"/>
    </source>
</evidence>
<sequence>MGETQERERILVHFSKRFCVCNPAALAPEGKDISERNDNDEEDDDGAHTLTCALMLLNTDLHGHVCTALLSNLQSVEMDLKIEIK</sequence>
<dbReference type="Ensembl" id="ENSHHUT00000057405.1">
    <property type="protein sequence ID" value="ENSHHUP00000055479.1"/>
    <property type="gene ID" value="ENSHHUG00000033183.1"/>
</dbReference>
<dbReference type="Gene3D" id="1.10.1000.11">
    <property type="entry name" value="Arf Nucleotide-binding Site Opener,domain 2"/>
    <property type="match status" value="1"/>
</dbReference>
<dbReference type="InterPro" id="IPR035999">
    <property type="entry name" value="Sec7_dom_sf"/>
</dbReference>
<name>A0A4W5P2Y5_9TELE</name>
<protein>
    <recommendedName>
        <fullName evidence="1">SEC7 domain-containing protein</fullName>
    </recommendedName>
</protein>
<keyword evidence="3" id="KW-1185">Reference proteome</keyword>
<dbReference type="InterPro" id="IPR000904">
    <property type="entry name" value="Sec7_dom"/>
</dbReference>
<dbReference type="SUPFAM" id="SSF48425">
    <property type="entry name" value="Sec7 domain"/>
    <property type="match status" value="1"/>
</dbReference>
<dbReference type="PANTHER" id="PTHR10663:SF329">
    <property type="entry name" value="PH AND SEC7 DOMAIN-CONTAINING PROTEIN 2"/>
    <property type="match status" value="1"/>
</dbReference>
<reference evidence="2" key="3">
    <citation type="submission" date="2025-09" db="UniProtKB">
        <authorList>
            <consortium name="Ensembl"/>
        </authorList>
    </citation>
    <scope>IDENTIFICATION</scope>
</reference>
<dbReference type="GO" id="GO:0032012">
    <property type="term" value="P:regulation of ARF protein signal transduction"/>
    <property type="evidence" value="ECO:0007669"/>
    <property type="project" value="InterPro"/>
</dbReference>
<evidence type="ECO:0000313" key="3">
    <source>
        <dbReference type="Proteomes" id="UP000314982"/>
    </source>
</evidence>
<accession>A0A4W5P2Y5</accession>
<reference evidence="3" key="1">
    <citation type="submission" date="2018-06" db="EMBL/GenBank/DDBJ databases">
        <title>Genome assembly of Danube salmon.</title>
        <authorList>
            <person name="Macqueen D.J."/>
            <person name="Gundappa M.K."/>
        </authorList>
    </citation>
    <scope>NUCLEOTIDE SEQUENCE [LARGE SCALE GENOMIC DNA]</scope>
</reference>
<dbReference type="Pfam" id="PF01369">
    <property type="entry name" value="Sec7"/>
    <property type="match status" value="1"/>
</dbReference>
<dbReference type="PANTHER" id="PTHR10663">
    <property type="entry name" value="GUANYL-NUCLEOTIDE EXCHANGE FACTOR"/>
    <property type="match status" value="1"/>
</dbReference>
<feature type="domain" description="SEC7" evidence="1">
    <location>
        <begin position="2"/>
        <end position="64"/>
    </location>
</feature>
<proteinExistence type="predicted"/>
<dbReference type="AlphaFoldDB" id="A0A4W5P2Y5"/>
<dbReference type="GO" id="GO:0005085">
    <property type="term" value="F:guanyl-nucleotide exchange factor activity"/>
    <property type="evidence" value="ECO:0007669"/>
    <property type="project" value="InterPro"/>
</dbReference>
<reference evidence="2" key="2">
    <citation type="submission" date="2025-08" db="UniProtKB">
        <authorList>
            <consortium name="Ensembl"/>
        </authorList>
    </citation>
    <scope>IDENTIFICATION</scope>
</reference>
<organism evidence="2 3">
    <name type="scientific">Hucho hucho</name>
    <name type="common">huchen</name>
    <dbReference type="NCBI Taxonomy" id="62062"/>
    <lineage>
        <taxon>Eukaryota</taxon>
        <taxon>Metazoa</taxon>
        <taxon>Chordata</taxon>
        <taxon>Craniata</taxon>
        <taxon>Vertebrata</taxon>
        <taxon>Euteleostomi</taxon>
        <taxon>Actinopterygii</taxon>
        <taxon>Neopterygii</taxon>
        <taxon>Teleostei</taxon>
        <taxon>Protacanthopterygii</taxon>
        <taxon>Salmoniformes</taxon>
        <taxon>Salmonidae</taxon>
        <taxon>Salmoninae</taxon>
        <taxon>Hucho</taxon>
    </lineage>
</organism>
<dbReference type="STRING" id="62062.ENSHHUP00000055479"/>
<dbReference type="InterPro" id="IPR023394">
    <property type="entry name" value="Sec7_C_sf"/>
</dbReference>
<evidence type="ECO:0000259" key="1">
    <source>
        <dbReference type="Pfam" id="PF01369"/>
    </source>
</evidence>